<dbReference type="CDD" id="cd06579">
    <property type="entry name" value="TM_PBP1_transp_AraH_like"/>
    <property type="match status" value="1"/>
</dbReference>
<evidence type="ECO:0000256" key="1">
    <source>
        <dbReference type="ARBA" id="ARBA00004651"/>
    </source>
</evidence>
<comment type="caution">
    <text evidence="7">The sequence shown here is derived from an EMBL/GenBank/DDBJ whole genome shotgun (WGS) entry which is preliminary data.</text>
</comment>
<keyword evidence="3 6" id="KW-0812">Transmembrane</keyword>
<organism evidence="7 8">
    <name type="scientific">Faecalicatena faecalis</name>
    <dbReference type="NCBI Taxonomy" id="2726362"/>
    <lineage>
        <taxon>Bacteria</taxon>
        <taxon>Bacillati</taxon>
        <taxon>Bacillota</taxon>
        <taxon>Clostridia</taxon>
        <taxon>Lachnospirales</taxon>
        <taxon>Lachnospiraceae</taxon>
        <taxon>Faecalicatena</taxon>
    </lineage>
</organism>
<dbReference type="Proteomes" id="UP000723714">
    <property type="component" value="Unassembled WGS sequence"/>
</dbReference>
<feature type="transmembrane region" description="Helical" evidence="6">
    <location>
        <begin position="292"/>
        <end position="311"/>
    </location>
</feature>
<feature type="transmembrane region" description="Helical" evidence="6">
    <location>
        <begin position="160"/>
        <end position="181"/>
    </location>
</feature>
<feature type="transmembrane region" description="Helical" evidence="6">
    <location>
        <begin position="119"/>
        <end position="139"/>
    </location>
</feature>
<sequence length="326" mass="34375">MEKLKKSIKSYSRELSTLLALLFIIVIFSIIAPRYLEISNLMDIVEQGTVNGFLAIGVTCAIITGGIDLSVGSAMAVSIVTCGRLAVAGVPPLVVVLVGLGLGAFIGIINGVLVTKMKLQPFIATMGTNSVLRGIAYLITGGWPVLNIPKEYREIFQYSIVPNLRMSMIVLVLMSIVYSFVLKKRKTGVYIYAIGSNEEATKLSGVNTDKFKIMAYMLCSMGAAMAGMVTLARLGTGEPTGGEGYELNAIAAAAIGGTSLAGGKGSILGTVLGALILSALKIGLVVVGMDTFYQYIATGLIIIVAVYLEVVQQKVSGIFSKKKKIA</sequence>
<dbReference type="InterPro" id="IPR001851">
    <property type="entry name" value="ABC_transp_permease"/>
</dbReference>
<dbReference type="RefSeq" id="WP_216238349.1">
    <property type="nucleotide sequence ID" value="NZ_JABACJ020000001.1"/>
</dbReference>
<keyword evidence="2" id="KW-1003">Cell membrane</keyword>
<name>A0ABS6CY99_9FIRM</name>
<evidence type="ECO:0000256" key="3">
    <source>
        <dbReference type="ARBA" id="ARBA00022692"/>
    </source>
</evidence>
<feature type="transmembrane region" description="Helical" evidence="6">
    <location>
        <begin position="93"/>
        <end position="113"/>
    </location>
</feature>
<keyword evidence="8" id="KW-1185">Reference proteome</keyword>
<reference evidence="7 8" key="1">
    <citation type="submission" date="2021-06" db="EMBL/GenBank/DDBJ databases">
        <title>Faecalicatena sp. nov. isolated from porcine feces.</title>
        <authorList>
            <person name="Oh B.S."/>
            <person name="Lee J.H."/>
        </authorList>
    </citation>
    <scope>NUCLEOTIDE SEQUENCE [LARGE SCALE GENOMIC DNA]</scope>
    <source>
        <strain evidence="7 8">AGMB00832</strain>
    </source>
</reference>
<accession>A0ABS6CY99</accession>
<dbReference type="Pfam" id="PF02653">
    <property type="entry name" value="BPD_transp_2"/>
    <property type="match status" value="1"/>
</dbReference>
<evidence type="ECO:0000256" key="6">
    <source>
        <dbReference type="SAM" id="Phobius"/>
    </source>
</evidence>
<evidence type="ECO:0000256" key="2">
    <source>
        <dbReference type="ARBA" id="ARBA00022475"/>
    </source>
</evidence>
<feature type="transmembrane region" description="Helical" evidence="6">
    <location>
        <begin position="267"/>
        <end position="286"/>
    </location>
</feature>
<keyword evidence="5 6" id="KW-0472">Membrane</keyword>
<dbReference type="PANTHER" id="PTHR32196">
    <property type="entry name" value="ABC TRANSPORTER PERMEASE PROTEIN YPHD-RELATED-RELATED"/>
    <property type="match status" value="1"/>
</dbReference>
<feature type="transmembrane region" description="Helical" evidence="6">
    <location>
        <begin position="12"/>
        <end position="32"/>
    </location>
</feature>
<protein>
    <submittedName>
        <fullName evidence="7">ABC transporter permease</fullName>
    </submittedName>
</protein>
<evidence type="ECO:0000313" key="7">
    <source>
        <dbReference type="EMBL" id="MBU3874284.1"/>
    </source>
</evidence>
<evidence type="ECO:0000256" key="4">
    <source>
        <dbReference type="ARBA" id="ARBA00022989"/>
    </source>
</evidence>
<keyword evidence="4 6" id="KW-1133">Transmembrane helix</keyword>
<feature type="transmembrane region" description="Helical" evidence="6">
    <location>
        <begin position="52"/>
        <end position="81"/>
    </location>
</feature>
<proteinExistence type="predicted"/>
<evidence type="ECO:0000256" key="5">
    <source>
        <dbReference type="ARBA" id="ARBA00023136"/>
    </source>
</evidence>
<evidence type="ECO:0000313" key="8">
    <source>
        <dbReference type="Proteomes" id="UP000723714"/>
    </source>
</evidence>
<dbReference type="EMBL" id="JABACJ020000001">
    <property type="protein sequence ID" value="MBU3874284.1"/>
    <property type="molecule type" value="Genomic_DNA"/>
</dbReference>
<comment type="subcellular location">
    <subcellularLocation>
        <location evidence="1">Cell membrane</location>
        <topology evidence="1">Multi-pass membrane protein</topology>
    </subcellularLocation>
</comment>
<feature type="transmembrane region" description="Helical" evidence="6">
    <location>
        <begin position="213"/>
        <end position="232"/>
    </location>
</feature>
<gene>
    <name evidence="7" type="ORF">HGO97_000425</name>
</gene>